<evidence type="ECO:0000313" key="2">
    <source>
        <dbReference type="EMBL" id="SOB99016.1"/>
    </source>
</evidence>
<feature type="transmembrane region" description="Helical" evidence="1">
    <location>
        <begin position="203"/>
        <end position="236"/>
    </location>
</feature>
<sequence>MFARTTARLFTGAFKALFSDFDGFLRIVWAWYALVAVLGVLGTLLAANSVVVIFVVAGVWVCSSASIAVAWHRNLLLGERPGPVNLSFGRREIAYLGKTLLVSLIAAVPLLVFVTLVSVMVNGMTSLFIAMTVVVVFVLPALMRLFLILPATALDEPLGIAEAFARGEGLGLPMALAAVGTGLCIGALDMVLSVVANTIGGGAVFAAIAVLILSLALQIAMTALQIGILSGGYYILREREMPPPAAPSAD</sequence>
<reference evidence="2 3" key="1">
    <citation type="submission" date="2017-08" db="EMBL/GenBank/DDBJ databases">
        <authorList>
            <person name="de Groot N.N."/>
        </authorList>
    </citation>
    <scope>NUCLEOTIDE SEQUENCE [LARGE SCALE GENOMIC DNA]</scope>
    <source>
        <strain evidence="2 3">USBA 352</strain>
    </source>
</reference>
<keyword evidence="3" id="KW-1185">Reference proteome</keyword>
<feature type="transmembrane region" description="Helical" evidence="1">
    <location>
        <begin position="24"/>
        <end position="45"/>
    </location>
</feature>
<dbReference type="AlphaFoldDB" id="A0A285RX07"/>
<evidence type="ECO:0000313" key="3">
    <source>
        <dbReference type="Proteomes" id="UP000219331"/>
    </source>
</evidence>
<feature type="transmembrane region" description="Helical" evidence="1">
    <location>
        <begin position="51"/>
        <end position="71"/>
    </location>
</feature>
<accession>A0A285RX07</accession>
<evidence type="ECO:0000256" key="1">
    <source>
        <dbReference type="SAM" id="Phobius"/>
    </source>
</evidence>
<keyword evidence="1" id="KW-0472">Membrane</keyword>
<keyword evidence="1" id="KW-0812">Transmembrane</keyword>
<keyword evidence="1" id="KW-1133">Transmembrane helix</keyword>
<organism evidence="2 3">
    <name type="scientific">Stappia indica</name>
    <dbReference type="NCBI Taxonomy" id="538381"/>
    <lineage>
        <taxon>Bacteria</taxon>
        <taxon>Pseudomonadati</taxon>
        <taxon>Pseudomonadota</taxon>
        <taxon>Alphaproteobacteria</taxon>
        <taxon>Hyphomicrobiales</taxon>
        <taxon>Stappiaceae</taxon>
        <taxon>Stappia</taxon>
    </lineage>
</organism>
<dbReference type="RefSeq" id="WP_067224200.1">
    <property type="nucleotide sequence ID" value="NZ_MBQE01000006.1"/>
</dbReference>
<proteinExistence type="predicted"/>
<feature type="transmembrane region" description="Helical" evidence="1">
    <location>
        <begin position="170"/>
        <end position="191"/>
    </location>
</feature>
<dbReference type="EMBL" id="OBML01000003">
    <property type="protein sequence ID" value="SOB99016.1"/>
    <property type="molecule type" value="Genomic_DNA"/>
</dbReference>
<gene>
    <name evidence="2" type="ORF">SAMN05421512_10334</name>
</gene>
<protein>
    <recommendedName>
        <fullName evidence="4">Glycerophosphoryl diester phosphodiesterase membrane domain-containing protein</fullName>
    </recommendedName>
</protein>
<name>A0A285RX07_9HYPH</name>
<feature type="transmembrane region" description="Helical" evidence="1">
    <location>
        <begin position="100"/>
        <end position="121"/>
    </location>
</feature>
<evidence type="ECO:0008006" key="4">
    <source>
        <dbReference type="Google" id="ProtNLM"/>
    </source>
</evidence>
<dbReference type="OrthoDB" id="7842516at2"/>
<dbReference type="STRING" id="538381.GCA_001696535_04152"/>
<feature type="transmembrane region" description="Helical" evidence="1">
    <location>
        <begin position="127"/>
        <end position="149"/>
    </location>
</feature>
<dbReference type="Proteomes" id="UP000219331">
    <property type="component" value="Unassembled WGS sequence"/>
</dbReference>